<sequence length="1160" mass="131893">MQPSANGSRNNSIFGSRSDTPTNPYESQAESSRTGAARKFVVESPKIKTNTFIRDDPVQVDEAMRDGDEDHSWMHDDSASDDEYETLKTLHTSLAKKEKTGKITPDERMELFKLERALQMKERLRAAAMQRDVEAENEPEDDSLFVQESREDVVNRHRRNRPRRNSHPSEDNEMADGIENGDGDGEDDTMMKMLQQEFNGNGLDGPGLTKSGKPRKKRAKNAKEVIEREEENLRQKERSKAQKKGRGDDAATARRKPSPAAKGKGKGKEKASSKKAKGKKGAITNGESLLRSGNFSRFSGTDDVGNMILENLMTKDPISDRLENPIFNVEPEAAMPGQHRKESQFQMLFANIPTGDGSKANKKSIKNDKKALKEASRSFGYAKVKAQDGKWMIKGMNSTLYHHQLLGAQWMLKRELSSQPPHGGLLADSMGLGKTVQTLACMVGNPPGPEDIKRKVKATLIVVPATVIDQWLDEIRVHAKKETFPKIMRYAKVSHIPIEVLEDLDIVVASYQEVMKQFPFPDKEDRDRIARIGYKNWWKDAEQNLGPLHQVNWYRVVLDEAQNIKNNTARTSLACQNLKSVYRWCLTGTPLLNRLEELFPYLRFLKAHYSMDWQTFQKFFCDPNAPDSISRIQTVLSYTMMRRTMSTTILNRPIITLPPPHPEIQYIHFSPEEQVIYRITENRFRANLNAYFRSNEARRNYSLFMVQLLRLRQCTSHPFMLERTIKEAWTLEDVTELQSRLSRMTHETNKPLYQQCKVWVEDAEARRKARAEAKERGEEVPQLGEGDGADIEELPFGQGDFGYRFNMDKVIKTLSEKELYNRVVCSKCADFPENAHKTDCGHIFCYDCIMAYIHDQTAKSGNVEVYLSCPECDRLFETVVPVEAASDVPRSSSPSRSRTDTPGKKRKYKETHKNSKGKDASGFEPHTPFSQWLEMSDNDPEAFPLTASAKTTALKATLIKGFTDAPFDKVVIYVQFRQLARIVGRICNSESWPFLYLTGDRNLDDRSKVIARFRDDKNIKILIAGLKCGGLGLNFPWANRCISLDLWWNHAVEQQAFGRIFRIGQKKDTYMTRIVVRNTVDMRLLSMQVHKLTNLSKAIKEDDEEGGAGRRGKALGLRELANLFGFLRTDSDGEILSVEADYDDISEDLGRSGEGSPSNL</sequence>
<evidence type="ECO:0000259" key="13">
    <source>
        <dbReference type="PROSITE" id="PS51194"/>
    </source>
</evidence>
<dbReference type="Gene3D" id="3.40.50.300">
    <property type="entry name" value="P-loop containing nucleotide triphosphate hydrolases"/>
    <property type="match status" value="1"/>
</dbReference>
<dbReference type="GO" id="GO:0008094">
    <property type="term" value="F:ATP-dependent activity, acting on DNA"/>
    <property type="evidence" value="ECO:0007669"/>
    <property type="project" value="TreeGrafter"/>
</dbReference>
<feature type="domain" description="RING-type" evidence="11">
    <location>
        <begin position="825"/>
        <end position="873"/>
    </location>
</feature>
<feature type="region of interest" description="Disordered" evidence="10">
    <location>
        <begin position="126"/>
        <end position="286"/>
    </location>
</feature>
<evidence type="ECO:0000313" key="14">
    <source>
        <dbReference type="EMBL" id="PMD15471.1"/>
    </source>
</evidence>
<dbReference type="Gene3D" id="3.40.50.10810">
    <property type="entry name" value="Tandem AAA-ATPase domain"/>
    <property type="match status" value="1"/>
</dbReference>
<dbReference type="Pfam" id="PF00176">
    <property type="entry name" value="SNF2-rel_dom"/>
    <property type="match status" value="1"/>
</dbReference>
<feature type="region of interest" description="Disordered" evidence="10">
    <location>
        <begin position="886"/>
        <end position="924"/>
    </location>
</feature>
<feature type="compositionally biased region" description="Basic residues" evidence="10">
    <location>
        <begin position="253"/>
        <end position="265"/>
    </location>
</feature>
<keyword evidence="15" id="KW-1185">Reference proteome</keyword>
<dbReference type="PROSITE" id="PS00518">
    <property type="entry name" value="ZF_RING_1"/>
    <property type="match status" value="1"/>
</dbReference>
<dbReference type="InterPro" id="IPR038718">
    <property type="entry name" value="SNF2-like_sf"/>
</dbReference>
<keyword evidence="2" id="KW-0479">Metal-binding</keyword>
<dbReference type="CDD" id="cd18793">
    <property type="entry name" value="SF2_C_SNF"/>
    <property type="match status" value="1"/>
</dbReference>
<feature type="compositionally biased region" description="Basic and acidic residues" evidence="10">
    <location>
        <begin position="221"/>
        <end position="252"/>
    </location>
</feature>
<dbReference type="InterPro" id="IPR000330">
    <property type="entry name" value="SNF2_N"/>
</dbReference>
<dbReference type="InterPro" id="IPR018957">
    <property type="entry name" value="Znf_C3HC4_RING-type"/>
</dbReference>
<keyword evidence="7" id="KW-0862">Zinc</keyword>
<dbReference type="InterPro" id="IPR001650">
    <property type="entry name" value="Helicase_C-like"/>
</dbReference>
<gene>
    <name evidence="14" type="ORF">NA56DRAFT_581942</name>
</gene>
<evidence type="ECO:0000256" key="3">
    <source>
        <dbReference type="ARBA" id="ARBA00022741"/>
    </source>
</evidence>
<reference evidence="14 15" key="1">
    <citation type="submission" date="2016-05" db="EMBL/GenBank/DDBJ databases">
        <title>A degradative enzymes factory behind the ericoid mycorrhizal symbiosis.</title>
        <authorList>
            <consortium name="DOE Joint Genome Institute"/>
            <person name="Martino E."/>
            <person name="Morin E."/>
            <person name="Grelet G."/>
            <person name="Kuo A."/>
            <person name="Kohler A."/>
            <person name="Daghino S."/>
            <person name="Barry K."/>
            <person name="Choi C."/>
            <person name="Cichocki N."/>
            <person name="Clum A."/>
            <person name="Copeland A."/>
            <person name="Hainaut M."/>
            <person name="Haridas S."/>
            <person name="Labutti K."/>
            <person name="Lindquist E."/>
            <person name="Lipzen A."/>
            <person name="Khouja H.-R."/>
            <person name="Murat C."/>
            <person name="Ohm R."/>
            <person name="Olson A."/>
            <person name="Spatafora J."/>
            <person name="Veneault-Fourrey C."/>
            <person name="Henrissat B."/>
            <person name="Grigoriev I."/>
            <person name="Martin F."/>
            <person name="Perotto S."/>
        </authorList>
    </citation>
    <scope>NUCLEOTIDE SEQUENCE [LARGE SCALE GENOMIC DNA]</scope>
    <source>
        <strain evidence="14 15">UAMH 7357</strain>
    </source>
</reference>
<evidence type="ECO:0000259" key="11">
    <source>
        <dbReference type="PROSITE" id="PS50089"/>
    </source>
</evidence>
<evidence type="ECO:0000256" key="8">
    <source>
        <dbReference type="ARBA" id="ARBA00022840"/>
    </source>
</evidence>
<evidence type="ECO:0000256" key="9">
    <source>
        <dbReference type="PROSITE-ProRule" id="PRU00175"/>
    </source>
</evidence>
<evidence type="ECO:0000256" key="1">
    <source>
        <dbReference type="ARBA" id="ARBA00007025"/>
    </source>
</evidence>
<dbReference type="InterPro" id="IPR049730">
    <property type="entry name" value="SNF2/RAD54-like_C"/>
</dbReference>
<feature type="compositionally biased region" description="Acidic residues" evidence="10">
    <location>
        <begin position="171"/>
        <end position="188"/>
    </location>
</feature>
<dbReference type="Gene3D" id="3.30.40.10">
    <property type="entry name" value="Zinc/RING finger domain, C3HC4 (zinc finger)"/>
    <property type="match status" value="1"/>
</dbReference>
<dbReference type="GO" id="GO:0004386">
    <property type="term" value="F:helicase activity"/>
    <property type="evidence" value="ECO:0007669"/>
    <property type="project" value="UniProtKB-KW"/>
</dbReference>
<dbReference type="GO" id="GO:0005524">
    <property type="term" value="F:ATP binding"/>
    <property type="evidence" value="ECO:0007669"/>
    <property type="project" value="UniProtKB-KW"/>
</dbReference>
<dbReference type="GO" id="GO:0016787">
    <property type="term" value="F:hydrolase activity"/>
    <property type="evidence" value="ECO:0007669"/>
    <property type="project" value="UniProtKB-KW"/>
</dbReference>
<evidence type="ECO:0000256" key="7">
    <source>
        <dbReference type="ARBA" id="ARBA00022833"/>
    </source>
</evidence>
<feature type="domain" description="Helicase ATP-binding" evidence="12">
    <location>
        <begin position="415"/>
        <end position="608"/>
    </location>
</feature>
<organism evidence="14 15">
    <name type="scientific">Hyaloscypha hepaticicola</name>
    <dbReference type="NCBI Taxonomy" id="2082293"/>
    <lineage>
        <taxon>Eukaryota</taxon>
        <taxon>Fungi</taxon>
        <taxon>Dikarya</taxon>
        <taxon>Ascomycota</taxon>
        <taxon>Pezizomycotina</taxon>
        <taxon>Leotiomycetes</taxon>
        <taxon>Helotiales</taxon>
        <taxon>Hyaloscyphaceae</taxon>
        <taxon>Hyaloscypha</taxon>
    </lineage>
</organism>
<dbReference type="InterPro" id="IPR013083">
    <property type="entry name" value="Znf_RING/FYVE/PHD"/>
</dbReference>
<keyword evidence="6" id="KW-0347">Helicase</keyword>
<feature type="region of interest" description="Disordered" evidence="10">
    <location>
        <begin position="1"/>
        <end position="84"/>
    </location>
</feature>
<evidence type="ECO:0000256" key="5">
    <source>
        <dbReference type="ARBA" id="ARBA00022801"/>
    </source>
</evidence>
<dbReference type="SUPFAM" id="SSF57850">
    <property type="entry name" value="RING/U-box"/>
    <property type="match status" value="1"/>
</dbReference>
<dbReference type="Pfam" id="PF00271">
    <property type="entry name" value="Helicase_C"/>
    <property type="match status" value="1"/>
</dbReference>
<name>A0A2J6PN51_9HELO</name>
<dbReference type="InterPro" id="IPR050628">
    <property type="entry name" value="SNF2_RAD54_helicase_TF"/>
</dbReference>
<protein>
    <submittedName>
        <fullName evidence="14">Uncharacterized protein</fullName>
    </submittedName>
</protein>
<dbReference type="Pfam" id="PF00097">
    <property type="entry name" value="zf-C3HC4"/>
    <property type="match status" value="1"/>
</dbReference>
<dbReference type="PANTHER" id="PTHR45626">
    <property type="entry name" value="TRANSCRIPTION TERMINATION FACTOR 2-RELATED"/>
    <property type="match status" value="1"/>
</dbReference>
<dbReference type="CDD" id="cd18008">
    <property type="entry name" value="DEXDc_SHPRH-like"/>
    <property type="match status" value="1"/>
</dbReference>
<dbReference type="GO" id="GO:0008270">
    <property type="term" value="F:zinc ion binding"/>
    <property type="evidence" value="ECO:0007669"/>
    <property type="project" value="UniProtKB-KW"/>
</dbReference>
<feature type="compositionally biased region" description="Basic residues" evidence="10">
    <location>
        <begin position="156"/>
        <end position="166"/>
    </location>
</feature>
<comment type="similarity">
    <text evidence="1">Belongs to the SNF2/RAD54 helicase family.</text>
</comment>
<dbReference type="PROSITE" id="PS50089">
    <property type="entry name" value="ZF_RING_2"/>
    <property type="match status" value="1"/>
</dbReference>
<feature type="domain" description="Helicase C-terminal" evidence="13">
    <location>
        <begin position="953"/>
        <end position="1100"/>
    </location>
</feature>
<keyword evidence="8" id="KW-0067">ATP-binding</keyword>
<keyword evidence="4 9" id="KW-0863">Zinc-finger</keyword>
<dbReference type="PROSITE" id="PS51194">
    <property type="entry name" value="HELICASE_CTER"/>
    <property type="match status" value="1"/>
</dbReference>
<dbReference type="InterPro" id="IPR001841">
    <property type="entry name" value="Znf_RING"/>
</dbReference>
<evidence type="ECO:0000256" key="4">
    <source>
        <dbReference type="ARBA" id="ARBA00022771"/>
    </source>
</evidence>
<dbReference type="SMART" id="SM00490">
    <property type="entry name" value="HELICc"/>
    <property type="match status" value="1"/>
</dbReference>
<feature type="compositionally biased region" description="Basic and acidic residues" evidence="10">
    <location>
        <begin position="53"/>
        <end position="78"/>
    </location>
</feature>
<dbReference type="GO" id="GO:0005634">
    <property type="term" value="C:nucleus"/>
    <property type="evidence" value="ECO:0007669"/>
    <property type="project" value="TreeGrafter"/>
</dbReference>
<dbReference type="InterPro" id="IPR014001">
    <property type="entry name" value="Helicase_ATP-bd"/>
</dbReference>
<evidence type="ECO:0000259" key="12">
    <source>
        <dbReference type="PROSITE" id="PS51192"/>
    </source>
</evidence>
<evidence type="ECO:0000313" key="15">
    <source>
        <dbReference type="Proteomes" id="UP000235672"/>
    </source>
</evidence>
<keyword evidence="3" id="KW-0547">Nucleotide-binding</keyword>
<accession>A0A2J6PN51</accession>
<dbReference type="STRING" id="1745343.A0A2J6PN51"/>
<feature type="compositionally biased region" description="Polar residues" evidence="10">
    <location>
        <begin position="1"/>
        <end position="34"/>
    </location>
</feature>
<dbReference type="AlphaFoldDB" id="A0A2J6PN51"/>
<dbReference type="PANTHER" id="PTHR45626:SF17">
    <property type="entry name" value="HELICASE-LIKE TRANSCRIPTION FACTOR"/>
    <property type="match status" value="1"/>
</dbReference>
<dbReference type="EMBL" id="KZ613513">
    <property type="protein sequence ID" value="PMD15471.1"/>
    <property type="molecule type" value="Genomic_DNA"/>
</dbReference>
<dbReference type="InterPro" id="IPR027417">
    <property type="entry name" value="P-loop_NTPase"/>
</dbReference>
<proteinExistence type="inferred from homology"/>
<evidence type="ECO:0000256" key="10">
    <source>
        <dbReference type="SAM" id="MobiDB-lite"/>
    </source>
</evidence>
<dbReference type="SUPFAM" id="SSF52540">
    <property type="entry name" value="P-loop containing nucleoside triphosphate hydrolases"/>
    <property type="match status" value="2"/>
</dbReference>
<dbReference type="SMART" id="SM00487">
    <property type="entry name" value="DEXDc"/>
    <property type="match status" value="1"/>
</dbReference>
<evidence type="ECO:0000256" key="6">
    <source>
        <dbReference type="ARBA" id="ARBA00022806"/>
    </source>
</evidence>
<dbReference type="InterPro" id="IPR017907">
    <property type="entry name" value="Znf_RING_CS"/>
</dbReference>
<dbReference type="GO" id="GO:0006281">
    <property type="term" value="P:DNA repair"/>
    <property type="evidence" value="ECO:0007669"/>
    <property type="project" value="TreeGrafter"/>
</dbReference>
<evidence type="ECO:0000256" key="2">
    <source>
        <dbReference type="ARBA" id="ARBA00022723"/>
    </source>
</evidence>
<dbReference type="PROSITE" id="PS51192">
    <property type="entry name" value="HELICASE_ATP_BIND_1"/>
    <property type="match status" value="1"/>
</dbReference>
<feature type="compositionally biased region" description="Basic and acidic residues" evidence="10">
    <location>
        <begin position="911"/>
        <end position="921"/>
    </location>
</feature>
<dbReference type="SMART" id="SM00184">
    <property type="entry name" value="RING"/>
    <property type="match status" value="1"/>
</dbReference>
<dbReference type="Proteomes" id="UP000235672">
    <property type="component" value="Unassembled WGS sequence"/>
</dbReference>
<keyword evidence="5" id="KW-0378">Hydrolase</keyword>
<dbReference type="OrthoDB" id="448448at2759"/>